<dbReference type="EMBL" id="VZQZ01000007">
    <property type="protein sequence ID" value="KAB0664718.1"/>
    <property type="molecule type" value="Genomic_DNA"/>
</dbReference>
<evidence type="ECO:0000256" key="6">
    <source>
        <dbReference type="ARBA" id="ARBA00023163"/>
    </source>
</evidence>
<dbReference type="SUPFAM" id="SSF52540">
    <property type="entry name" value="P-loop containing nucleoside triphosphate hydrolases"/>
    <property type="match status" value="1"/>
</dbReference>
<feature type="domain" description="Response regulatory" evidence="9">
    <location>
        <begin position="6"/>
        <end position="120"/>
    </location>
</feature>
<evidence type="ECO:0000256" key="4">
    <source>
        <dbReference type="ARBA" id="ARBA00023125"/>
    </source>
</evidence>
<dbReference type="SUPFAM" id="SSF46689">
    <property type="entry name" value="Homeodomain-like"/>
    <property type="match status" value="1"/>
</dbReference>
<dbReference type="SMART" id="SM00382">
    <property type="entry name" value="AAA"/>
    <property type="match status" value="1"/>
</dbReference>
<keyword evidence="2" id="KW-0067">ATP-binding</keyword>
<keyword evidence="11" id="KW-1185">Reference proteome</keyword>
<dbReference type="GO" id="GO:0000160">
    <property type="term" value="P:phosphorelay signal transduction system"/>
    <property type="evidence" value="ECO:0007669"/>
    <property type="project" value="InterPro"/>
</dbReference>
<evidence type="ECO:0000313" key="10">
    <source>
        <dbReference type="EMBL" id="KAB0664718.1"/>
    </source>
</evidence>
<dbReference type="Pfam" id="PF00158">
    <property type="entry name" value="Sigma54_activat"/>
    <property type="match status" value="1"/>
</dbReference>
<evidence type="ECO:0000259" key="8">
    <source>
        <dbReference type="PROSITE" id="PS50045"/>
    </source>
</evidence>
<proteinExistence type="predicted"/>
<dbReference type="Gene3D" id="1.10.8.60">
    <property type="match status" value="1"/>
</dbReference>
<dbReference type="PROSITE" id="PS50110">
    <property type="entry name" value="RESPONSE_REGULATORY"/>
    <property type="match status" value="1"/>
</dbReference>
<evidence type="ECO:0000259" key="9">
    <source>
        <dbReference type="PROSITE" id="PS50110"/>
    </source>
</evidence>
<keyword evidence="6" id="KW-0804">Transcription</keyword>
<dbReference type="Pfam" id="PF00072">
    <property type="entry name" value="Response_reg"/>
    <property type="match status" value="1"/>
</dbReference>
<dbReference type="InterPro" id="IPR025662">
    <property type="entry name" value="Sigma_54_int_dom_ATP-bd_1"/>
</dbReference>
<gene>
    <name evidence="10" type="ORF">F6V25_11680</name>
</gene>
<dbReference type="PRINTS" id="PR01590">
    <property type="entry name" value="HTHFIS"/>
</dbReference>
<sequence length="457" mass="50605">MVHDTRILLIDDDDSGREALELLLKSVGYSVASAATGEAALELMAQEPFKLIVSDLFLPDKSGFDILQSARTISPSTEVIVITGHASAETAVRAMKEGACDYITKPVNFDELKLVIGKALEKQQLLSENIYLRKQLQKRFEFSNIIGSSPAMTLVFERMTRIVKTDSTVLISGESGTGKELVARALHYNGNRRDKPFIAVNCSAIPEALLESELFGHVRGAFTGAIRDKAGKFEAANHGTIFLDEIGTMPLHLQTKLLRVIQEQELERVGSNKPIKLDVRIISATNLDLEQQVRQNKFREDLFYRLNVIPLHLPPLRERQSDIMALVEHFLAKCCRVMSRTPMTINKHALEALEAYAWPGNVRELENMVERLVALTEGDVIHYEDLPPGISGQRLASGGPYIELTEQGINMVDSLTTIEKSLISQALAMAGGVKAKAATLLGINRTTLVEKMKRLSM</sequence>
<dbReference type="InterPro" id="IPR058031">
    <property type="entry name" value="AAA_lid_NorR"/>
</dbReference>
<dbReference type="PROSITE" id="PS00675">
    <property type="entry name" value="SIGMA54_INTERACT_1"/>
    <property type="match status" value="1"/>
</dbReference>
<dbReference type="SMART" id="SM00448">
    <property type="entry name" value="REC"/>
    <property type="match status" value="1"/>
</dbReference>
<keyword evidence="4" id="KW-0238">DNA-binding</keyword>
<dbReference type="InterPro" id="IPR003593">
    <property type="entry name" value="AAA+_ATPase"/>
</dbReference>
<dbReference type="FunFam" id="3.40.50.300:FF:000006">
    <property type="entry name" value="DNA-binding transcriptional regulator NtrC"/>
    <property type="match status" value="1"/>
</dbReference>
<accession>A0A7J4ZPE6</accession>
<evidence type="ECO:0000256" key="5">
    <source>
        <dbReference type="ARBA" id="ARBA00023159"/>
    </source>
</evidence>
<dbReference type="Pfam" id="PF25601">
    <property type="entry name" value="AAA_lid_14"/>
    <property type="match status" value="1"/>
</dbReference>
<dbReference type="AlphaFoldDB" id="A0A7J4ZPE6"/>
<keyword evidence="5" id="KW-0010">Activator</keyword>
<dbReference type="Proteomes" id="UP000420562">
    <property type="component" value="Unassembled WGS sequence"/>
</dbReference>
<dbReference type="GO" id="GO:0043565">
    <property type="term" value="F:sequence-specific DNA binding"/>
    <property type="evidence" value="ECO:0007669"/>
    <property type="project" value="InterPro"/>
</dbReference>
<dbReference type="InterPro" id="IPR001789">
    <property type="entry name" value="Sig_transdc_resp-reg_receiver"/>
</dbReference>
<dbReference type="Gene3D" id="1.10.10.60">
    <property type="entry name" value="Homeodomain-like"/>
    <property type="match status" value="1"/>
</dbReference>
<dbReference type="RefSeq" id="WP_151128740.1">
    <property type="nucleotide sequence ID" value="NZ_VZQZ01000007.1"/>
</dbReference>
<dbReference type="GO" id="GO:0006355">
    <property type="term" value="P:regulation of DNA-templated transcription"/>
    <property type="evidence" value="ECO:0007669"/>
    <property type="project" value="InterPro"/>
</dbReference>
<organism evidence="10 11">
    <name type="scientific">Oryzomonas japonica</name>
    <dbReference type="NCBI Taxonomy" id="2603858"/>
    <lineage>
        <taxon>Bacteria</taxon>
        <taxon>Pseudomonadati</taxon>
        <taxon>Thermodesulfobacteriota</taxon>
        <taxon>Desulfuromonadia</taxon>
        <taxon>Geobacterales</taxon>
        <taxon>Geobacteraceae</taxon>
        <taxon>Oryzomonas</taxon>
    </lineage>
</organism>
<dbReference type="InterPro" id="IPR002197">
    <property type="entry name" value="HTH_Fis"/>
</dbReference>
<evidence type="ECO:0000256" key="3">
    <source>
        <dbReference type="ARBA" id="ARBA00023015"/>
    </source>
</evidence>
<dbReference type="InterPro" id="IPR002078">
    <property type="entry name" value="Sigma_54_int"/>
</dbReference>
<dbReference type="SUPFAM" id="SSF52172">
    <property type="entry name" value="CheY-like"/>
    <property type="match status" value="1"/>
</dbReference>
<feature type="modified residue" description="4-aspartylphosphate" evidence="7">
    <location>
        <position position="55"/>
    </location>
</feature>
<dbReference type="Gene3D" id="3.40.50.2300">
    <property type="match status" value="1"/>
</dbReference>
<dbReference type="PROSITE" id="PS50045">
    <property type="entry name" value="SIGMA54_INTERACT_4"/>
    <property type="match status" value="1"/>
</dbReference>
<keyword evidence="1" id="KW-0547">Nucleotide-binding</keyword>
<dbReference type="Gene3D" id="3.40.50.300">
    <property type="entry name" value="P-loop containing nucleotide triphosphate hydrolases"/>
    <property type="match status" value="1"/>
</dbReference>
<keyword evidence="7" id="KW-0597">Phosphoprotein</keyword>
<dbReference type="InterPro" id="IPR011006">
    <property type="entry name" value="CheY-like_superfamily"/>
</dbReference>
<dbReference type="FunFam" id="1.10.8.60:FF:000014">
    <property type="entry name" value="DNA-binding transcriptional regulator NtrC"/>
    <property type="match status" value="1"/>
</dbReference>
<dbReference type="InterPro" id="IPR027417">
    <property type="entry name" value="P-loop_NTPase"/>
</dbReference>
<evidence type="ECO:0000313" key="11">
    <source>
        <dbReference type="Proteomes" id="UP000420562"/>
    </source>
</evidence>
<dbReference type="Pfam" id="PF02954">
    <property type="entry name" value="HTH_8"/>
    <property type="match status" value="1"/>
</dbReference>
<dbReference type="InterPro" id="IPR025944">
    <property type="entry name" value="Sigma_54_int_dom_CS"/>
</dbReference>
<dbReference type="PANTHER" id="PTHR32071">
    <property type="entry name" value="TRANSCRIPTIONAL REGULATORY PROTEIN"/>
    <property type="match status" value="1"/>
</dbReference>
<evidence type="ECO:0000256" key="2">
    <source>
        <dbReference type="ARBA" id="ARBA00022840"/>
    </source>
</evidence>
<name>A0A7J4ZPE6_9BACT</name>
<protein>
    <submittedName>
        <fullName evidence="10">Sigma-54-dependent Fis family transcriptional regulator</fullName>
    </submittedName>
</protein>
<dbReference type="PROSITE" id="PS00688">
    <property type="entry name" value="SIGMA54_INTERACT_3"/>
    <property type="match status" value="1"/>
</dbReference>
<keyword evidence="3" id="KW-0805">Transcription regulation</keyword>
<dbReference type="PANTHER" id="PTHR32071:SF81">
    <property type="entry name" value="PROPIONATE CATABOLISM OPERON REGULATORY PROTEIN"/>
    <property type="match status" value="1"/>
</dbReference>
<feature type="domain" description="Sigma-54 factor interaction" evidence="8">
    <location>
        <begin position="145"/>
        <end position="374"/>
    </location>
</feature>
<dbReference type="InterPro" id="IPR009057">
    <property type="entry name" value="Homeodomain-like_sf"/>
</dbReference>
<evidence type="ECO:0000256" key="7">
    <source>
        <dbReference type="PROSITE-ProRule" id="PRU00169"/>
    </source>
</evidence>
<dbReference type="CDD" id="cd00009">
    <property type="entry name" value="AAA"/>
    <property type="match status" value="1"/>
</dbReference>
<evidence type="ECO:0000256" key="1">
    <source>
        <dbReference type="ARBA" id="ARBA00022741"/>
    </source>
</evidence>
<dbReference type="GO" id="GO:0005524">
    <property type="term" value="F:ATP binding"/>
    <property type="evidence" value="ECO:0007669"/>
    <property type="project" value="UniProtKB-KW"/>
</dbReference>
<comment type="caution">
    <text evidence="10">The sequence shown here is derived from an EMBL/GenBank/DDBJ whole genome shotgun (WGS) entry which is preliminary data.</text>
</comment>
<reference evidence="10 11" key="1">
    <citation type="submission" date="2019-09" db="EMBL/GenBank/DDBJ databases">
        <title>Geobacter sp. Red96, a novel strain isolated from paddy soil.</title>
        <authorList>
            <person name="Xu Z."/>
            <person name="Masuda Y."/>
            <person name="Itoh H."/>
            <person name="Senoo K."/>
        </authorList>
    </citation>
    <scope>NUCLEOTIDE SEQUENCE [LARGE SCALE GENOMIC DNA]</scope>
    <source>
        <strain evidence="10 11">Red96</strain>
    </source>
</reference>